<reference evidence="1 2" key="1">
    <citation type="submission" date="2021-03" db="EMBL/GenBank/DDBJ databases">
        <title>Genomic Encyclopedia of Type Strains, Phase IV (KMG-IV): sequencing the most valuable type-strain genomes for metagenomic binning, comparative biology and taxonomic classification.</title>
        <authorList>
            <person name="Goeker M."/>
        </authorList>
    </citation>
    <scope>NUCLEOTIDE SEQUENCE [LARGE SCALE GENOMIC DNA]</scope>
    <source>
        <strain evidence="1 2">DSM 25609</strain>
    </source>
</reference>
<gene>
    <name evidence="1" type="ORF">J2Z83_000093</name>
</gene>
<organism evidence="1 2">
    <name type="scientific">Virgibacillus natechei</name>
    <dbReference type="NCBI Taxonomy" id="1216297"/>
    <lineage>
        <taxon>Bacteria</taxon>
        <taxon>Bacillati</taxon>
        <taxon>Bacillota</taxon>
        <taxon>Bacilli</taxon>
        <taxon>Bacillales</taxon>
        <taxon>Bacillaceae</taxon>
        <taxon>Virgibacillus</taxon>
    </lineage>
</organism>
<dbReference type="RefSeq" id="WP_209461245.1">
    <property type="nucleotide sequence ID" value="NZ_CP110224.1"/>
</dbReference>
<keyword evidence="2" id="KW-1185">Reference proteome</keyword>
<name>A0ABS4ICB7_9BACI</name>
<evidence type="ECO:0000313" key="2">
    <source>
        <dbReference type="Proteomes" id="UP001519345"/>
    </source>
</evidence>
<evidence type="ECO:0000313" key="1">
    <source>
        <dbReference type="EMBL" id="MBP1968001.1"/>
    </source>
</evidence>
<sequence length="181" mass="21168">MTKVYSFENAVKAKTKLEQVKEQLVGGNVSDAIKDQISNVIEELFQESSEGMEGITESLEGISEGYKKLTIQAQDQAEEAIRNFNKVSENNEWLTEKFHTAHNIIERRTAENALLTYFIDKQDLHGEFLSFVQHIADTENDREDIKQAANDLYRDHEDYMFAEYRWYREEKENEIEMAETE</sequence>
<protein>
    <submittedName>
        <fullName evidence="1">Uncharacterized protein</fullName>
    </submittedName>
</protein>
<proteinExistence type="predicted"/>
<dbReference type="EMBL" id="JAGGKX010000001">
    <property type="protein sequence ID" value="MBP1968001.1"/>
    <property type="molecule type" value="Genomic_DNA"/>
</dbReference>
<dbReference type="Proteomes" id="UP001519345">
    <property type="component" value="Unassembled WGS sequence"/>
</dbReference>
<comment type="caution">
    <text evidence="1">The sequence shown here is derived from an EMBL/GenBank/DDBJ whole genome shotgun (WGS) entry which is preliminary data.</text>
</comment>
<accession>A0ABS4ICB7</accession>